<gene>
    <name evidence="1" type="ORF">D9M09_03825</name>
</gene>
<accession>A0A3G2E5K8</accession>
<reference evidence="1 2" key="1">
    <citation type="submission" date="2018-10" db="EMBL/GenBank/DDBJ databases">
        <title>Effects of UV and annual dynamics of microbial communities in freshwater RAS systems.</title>
        <authorList>
            <person name="Bekkelund A.K."/>
            <person name="Hansen B.R."/>
            <person name="Stokken H."/>
            <person name="Eriksen B.F."/>
            <person name="Kashulin N.A."/>
        </authorList>
    </citation>
    <scope>NUCLEOTIDE SEQUENCE [LARGE SCALE GENOMIC DNA]</scope>
    <source>
        <strain evidence="1 2">BHSEK</strain>
    </source>
</reference>
<evidence type="ECO:0000313" key="1">
    <source>
        <dbReference type="EMBL" id="AYM75020.1"/>
    </source>
</evidence>
<proteinExistence type="predicted"/>
<dbReference type="AlphaFoldDB" id="A0A3G2E5K8"/>
<evidence type="ECO:0000313" key="2">
    <source>
        <dbReference type="Proteomes" id="UP000279594"/>
    </source>
</evidence>
<dbReference type="RefSeq" id="WP_121668614.1">
    <property type="nucleotide sequence ID" value="NZ_CP033019.1"/>
</dbReference>
<sequence>MDKVGNGAARRRCTGMGQHGKLKYGDITVKYRPEPVLQAAFRRRGATAAPGPENGQNSKLLSVLWLNNH</sequence>
<keyword evidence="2" id="KW-1185">Reference proteome</keyword>
<protein>
    <submittedName>
        <fullName evidence="1">Uncharacterized protein</fullName>
    </submittedName>
</protein>
<dbReference type="EMBL" id="CP033019">
    <property type="protein sequence ID" value="AYM75020.1"/>
    <property type="molecule type" value="Genomic_DNA"/>
</dbReference>
<name>A0A3G2E5K8_9BURK</name>
<dbReference type="Proteomes" id="UP000279594">
    <property type="component" value="Chromosome"/>
</dbReference>
<organism evidence="1 2">
    <name type="scientific">Janthinobacterium agaricidamnosum</name>
    <dbReference type="NCBI Taxonomy" id="55508"/>
    <lineage>
        <taxon>Bacteria</taxon>
        <taxon>Pseudomonadati</taxon>
        <taxon>Pseudomonadota</taxon>
        <taxon>Betaproteobacteria</taxon>
        <taxon>Burkholderiales</taxon>
        <taxon>Oxalobacteraceae</taxon>
        <taxon>Janthinobacterium</taxon>
    </lineage>
</organism>